<dbReference type="Pfam" id="PF00239">
    <property type="entry name" value="Resolvase"/>
    <property type="match status" value="1"/>
</dbReference>
<dbReference type="EMBL" id="AGDY01000009">
    <property type="protein sequence ID" value="EMB20718.1"/>
    <property type="molecule type" value="Genomic_DNA"/>
</dbReference>
<gene>
    <name evidence="2" type="ORF">HMPREF9723_02178</name>
</gene>
<evidence type="ECO:0000259" key="1">
    <source>
        <dbReference type="PROSITE" id="PS51736"/>
    </source>
</evidence>
<dbReference type="GO" id="GO:0000150">
    <property type="term" value="F:DNA strand exchange activity"/>
    <property type="evidence" value="ECO:0007669"/>
    <property type="project" value="InterPro"/>
</dbReference>
<organism evidence="2">
    <name type="scientific">Treponema denticola OTK</name>
    <dbReference type="NCBI Taxonomy" id="999434"/>
    <lineage>
        <taxon>Bacteria</taxon>
        <taxon>Pseudomonadati</taxon>
        <taxon>Spirochaetota</taxon>
        <taxon>Spirochaetia</taxon>
        <taxon>Spirochaetales</taxon>
        <taxon>Treponemataceae</taxon>
        <taxon>Treponema</taxon>
    </lineage>
</organism>
<dbReference type="Gene3D" id="3.40.50.1390">
    <property type="entry name" value="Resolvase, N-terminal catalytic domain"/>
    <property type="match status" value="1"/>
</dbReference>
<dbReference type="InterPro" id="IPR038109">
    <property type="entry name" value="DNA_bind_recomb_sf"/>
</dbReference>
<dbReference type="AlphaFoldDB" id="A0A0F6MND8"/>
<dbReference type="PANTHER" id="PTHR30461:SF23">
    <property type="entry name" value="DNA RECOMBINASE-RELATED"/>
    <property type="match status" value="1"/>
</dbReference>
<dbReference type="Proteomes" id="UP000011701">
    <property type="component" value="Chromosome"/>
</dbReference>
<dbReference type="SMART" id="SM00857">
    <property type="entry name" value="Resolvase"/>
    <property type="match status" value="1"/>
</dbReference>
<dbReference type="InterPro" id="IPR050639">
    <property type="entry name" value="SSR_resolvase"/>
</dbReference>
<accession>A0A0F6MND8</accession>
<dbReference type="SUPFAM" id="SSF53041">
    <property type="entry name" value="Resolvase-like"/>
    <property type="match status" value="1"/>
</dbReference>
<comment type="caution">
    <text evidence="2">The sequence shown here is derived from an EMBL/GenBank/DDBJ whole genome shotgun (WGS) entry which is preliminary data.</text>
</comment>
<sequence>MLAIYARTSTDKAENSTIEQQVKAGIEFASKNNMNPKVFQDKGVSGYKIEEDENKNPFENRPAFTQMIEDIKKGTIDAVWVWEHSRISRNQYASAYIFNIFSKYKIRLYEKDKEYDLNDPNTQLLRTMLDAVAQYERQLIVKRTTRGLHNAIDNGKRSYPSLLGYRKTIKNSKGNYIWEPVESELLQVKNWFTRYKNGESLKNIVFSQNSNENKASHILKRTTHLSRTLQHYVYTGYSLNTKGLDYLKKFDNFEIDNLQMLHNPDYWVKSIPYSLEIINREDWIEVKERLRIYKEKHKKNTNRRAEKSIGTGLITCGYCGAKFFYQVQAHKRKKGLVLYPYYFHMSCLDRTCLQSPKSVSQDKIDTIFKIFVLYSTITSDSKSKFLKERLFQEDIEVKAIKEKVKILKRDHQKTETQISKFKTALETTEDVGAITVLAKQIDNTETTLTEIKNSIISGEAELQERQEAMNKTRSQLMHYSICDLLTQFFEKWNIEEQRNHLLKIVDNAVITGTTLNIKSGEYTYIFDTNKKYEFPTVVYNEMLKEAKEDIDYSSFFRNKPDDHFERRMWSILVMSESVWHICEWRDKEKQLIF</sequence>
<reference evidence="2" key="1">
    <citation type="submission" date="2012-01" db="EMBL/GenBank/DDBJ databases">
        <title>The Genome Sequence of Treponema denticola OTK.</title>
        <authorList>
            <consortium name="The Broad Institute Genome Sequencing Platform"/>
            <person name="Earl A."/>
            <person name="Ward D."/>
            <person name="Feldgarden M."/>
            <person name="Gevers D."/>
            <person name="Blanton J.M."/>
            <person name="Fenno C.J."/>
            <person name="Baranova O.V."/>
            <person name="Mathney J."/>
            <person name="Dewhirst F.E."/>
            <person name="Izard J."/>
            <person name="Young S.K."/>
            <person name="Zeng Q."/>
            <person name="Gargeya S."/>
            <person name="Fitzgerald M."/>
            <person name="Haas B."/>
            <person name="Abouelleil A."/>
            <person name="Alvarado L."/>
            <person name="Arachchi H.M."/>
            <person name="Berlin A."/>
            <person name="Chapman S.B."/>
            <person name="Gearin G."/>
            <person name="Goldberg J."/>
            <person name="Griggs A."/>
            <person name="Gujja S."/>
            <person name="Hansen M."/>
            <person name="Heiman D."/>
            <person name="Howarth C."/>
            <person name="Larimer J."/>
            <person name="Lui A."/>
            <person name="MacDonald P.J.P."/>
            <person name="McCowen C."/>
            <person name="Montmayeur A."/>
            <person name="Murphy C."/>
            <person name="Neiman D."/>
            <person name="Pearson M."/>
            <person name="Priest M."/>
            <person name="Roberts A."/>
            <person name="Saif S."/>
            <person name="Shea T."/>
            <person name="Sisk P."/>
            <person name="Stolte C."/>
            <person name="Sykes S."/>
            <person name="Wortman J."/>
            <person name="Nusbaum C."/>
            <person name="Birren B."/>
        </authorList>
    </citation>
    <scope>NUCLEOTIDE SEQUENCE [LARGE SCALE GENOMIC DNA]</scope>
    <source>
        <strain evidence="2">OTK</strain>
    </source>
</reference>
<dbReference type="PANTHER" id="PTHR30461">
    <property type="entry name" value="DNA-INVERTASE FROM LAMBDOID PROPHAGE"/>
    <property type="match status" value="1"/>
</dbReference>
<feature type="domain" description="Resolvase/invertase-type recombinase catalytic" evidence="1">
    <location>
        <begin position="1"/>
        <end position="155"/>
    </location>
</feature>
<dbReference type="RefSeq" id="WP_002693237.1">
    <property type="nucleotide sequence ID" value="NZ_CM001797.1"/>
</dbReference>
<protein>
    <recommendedName>
        <fullName evidence="1">Resolvase/invertase-type recombinase catalytic domain-containing protein</fullName>
    </recommendedName>
</protein>
<dbReference type="HOGENOM" id="CLU_459986_0_0_12"/>
<proteinExistence type="predicted"/>
<dbReference type="CDD" id="cd00338">
    <property type="entry name" value="Ser_Recombinase"/>
    <property type="match status" value="1"/>
</dbReference>
<dbReference type="InterPro" id="IPR036162">
    <property type="entry name" value="Resolvase-like_N_sf"/>
</dbReference>
<name>A0A0F6MND8_TREDN</name>
<dbReference type="GO" id="GO:0003677">
    <property type="term" value="F:DNA binding"/>
    <property type="evidence" value="ECO:0007669"/>
    <property type="project" value="InterPro"/>
</dbReference>
<dbReference type="InterPro" id="IPR006119">
    <property type="entry name" value="Resolv_N"/>
</dbReference>
<evidence type="ECO:0000313" key="2">
    <source>
        <dbReference type="EMBL" id="EMB20718.1"/>
    </source>
</evidence>
<dbReference type="Gene3D" id="3.90.1750.20">
    <property type="entry name" value="Putative Large Serine Recombinase, Chain B, Domain 2"/>
    <property type="match status" value="1"/>
</dbReference>
<dbReference type="PATRIC" id="fig|999434.4.peg.2268"/>
<dbReference type="PROSITE" id="PS51736">
    <property type="entry name" value="RECOMBINASES_3"/>
    <property type="match status" value="1"/>
</dbReference>